<dbReference type="GO" id="GO:0033627">
    <property type="term" value="P:cell adhesion mediated by integrin"/>
    <property type="evidence" value="ECO:0007669"/>
    <property type="project" value="Ensembl"/>
</dbReference>
<dbReference type="GeneTree" id="ENSGT00530000063460"/>
<feature type="compositionally biased region" description="Polar residues" evidence="9">
    <location>
        <begin position="208"/>
        <end position="228"/>
    </location>
</feature>
<evidence type="ECO:0000256" key="2">
    <source>
        <dbReference type="ARBA" id="ARBA00022443"/>
    </source>
</evidence>
<dbReference type="AlphaFoldDB" id="K7F773"/>
<dbReference type="EMBL" id="AGCU01155444">
    <property type="status" value="NOT_ANNOTATED_CDS"/>
    <property type="molecule type" value="Genomic_DNA"/>
</dbReference>
<evidence type="ECO:0000256" key="9">
    <source>
        <dbReference type="SAM" id="MobiDB-lite"/>
    </source>
</evidence>
<dbReference type="GO" id="GO:0050852">
    <property type="term" value="P:T cell receptor signaling pathway"/>
    <property type="evidence" value="ECO:0007669"/>
    <property type="project" value="Ensembl"/>
</dbReference>
<dbReference type="Pfam" id="PF14603">
    <property type="entry name" value="hSH3"/>
    <property type="match status" value="1"/>
</dbReference>
<gene>
    <name evidence="11" type="primary">FYB2</name>
</gene>
<dbReference type="Ensembl" id="ENSPSIT00000003903.1">
    <property type="protein sequence ID" value="ENSPSIP00000003883.1"/>
    <property type="gene ID" value="ENSPSIG00000003675.1"/>
</dbReference>
<keyword evidence="2" id="KW-0728">SH3 domain</keyword>
<sequence length="723" mass="81800">EGIGDFRVLRAKFQNDSCFSKMVPQPAKKPPVESLHLPSTDTQGVSSPRILNHGKIPISEHEERVCLAVHSSELMQSKPLLFPRVKLGNLYVAGKNEEPKKKVLERAVCEDATPRGDSQKPRPLSCIYQQAGVNTNSEEALIKNSFRHTLQIWESASTQDDRKCAGFITPQGMNGNHSTPLRALNSTITAENSKIRSAGKEHVLDFSTPKNSSPSRTPVLSQNASSLLPSRGYKRTEQNTKTAPESFLHPSGPEKQLEVKNRKLPKIKPLPSVQSLGSPPKKPLRPPKVNLSAFRQSALHVGRRNETAAVDDDYMTPEKRLGTAKSEELHNYEETISYVKQSGNSVTTCALQDIVNFTHTVGILPSLNPDPNISALNESQRMKKKTNGNWILIEKGNSNYNLPILLISGREDMLHKPQINEDHEGGKSRLQVKKGEASDVLQTEKWLAKDMVEHCIHPHADEDVVASSRKILKPMQPAEDVYDDVEGIERAKPLMPLAHSHQIAVISEDNCDKIYEDIHNEDHNPLKLDLDGIEKLKKFGKFFKKDKLKLKNAKMKENHRMLSSSVPNLADVSHENTAYDDTKVDGRDAKEKDDKHKNWKQKFLMLKDKDTTRSSEDTQKMATRNVFKVKKNNIDQRKKVTKEEKLFREKFMYNKEIKVISIAVAQCSNVTSKRKLDLPIRTGEQLDVIDITEENQVICRNSEGKYGYVLLEHLNFSYYIWER</sequence>
<feature type="region of interest" description="Disordered" evidence="9">
    <location>
        <begin position="268"/>
        <end position="287"/>
    </location>
</feature>
<comment type="subcellular location">
    <subcellularLocation>
        <location evidence="1">Membrane raft</location>
    </subcellularLocation>
</comment>
<feature type="region of interest" description="Disordered" evidence="9">
    <location>
        <begin position="22"/>
        <end position="49"/>
    </location>
</feature>
<proteinExistence type="predicted"/>
<evidence type="ECO:0000259" key="10">
    <source>
        <dbReference type="Pfam" id="PF14603"/>
    </source>
</evidence>
<evidence type="ECO:0000313" key="11">
    <source>
        <dbReference type="Ensembl" id="ENSPSIP00000003883.1"/>
    </source>
</evidence>
<keyword evidence="12" id="KW-1185">Reference proteome</keyword>
<dbReference type="InterPro" id="IPR043443">
    <property type="entry name" value="FYB1/2-like"/>
</dbReference>
<evidence type="ECO:0000256" key="7">
    <source>
        <dbReference type="ARBA" id="ARBA00068977"/>
    </source>
</evidence>
<reference evidence="12" key="2">
    <citation type="journal article" date="2013" name="Nat. Genet.">
        <title>The draft genomes of soft-shell turtle and green sea turtle yield insights into the development and evolution of the turtle-specific body plan.</title>
        <authorList>
            <person name="Wang Z."/>
            <person name="Pascual-Anaya J."/>
            <person name="Zadissa A."/>
            <person name="Li W."/>
            <person name="Niimura Y."/>
            <person name="Huang Z."/>
            <person name="Li C."/>
            <person name="White S."/>
            <person name="Xiong Z."/>
            <person name="Fang D."/>
            <person name="Wang B."/>
            <person name="Ming Y."/>
            <person name="Chen Y."/>
            <person name="Zheng Y."/>
            <person name="Kuraku S."/>
            <person name="Pignatelli M."/>
            <person name="Herrero J."/>
            <person name="Beal K."/>
            <person name="Nozawa M."/>
            <person name="Li Q."/>
            <person name="Wang J."/>
            <person name="Zhang H."/>
            <person name="Yu L."/>
            <person name="Shigenobu S."/>
            <person name="Wang J."/>
            <person name="Liu J."/>
            <person name="Flicek P."/>
            <person name="Searle S."/>
            <person name="Wang J."/>
            <person name="Kuratani S."/>
            <person name="Yin Y."/>
            <person name="Aken B."/>
            <person name="Zhang G."/>
            <person name="Irie N."/>
        </authorList>
    </citation>
    <scope>NUCLEOTIDE SEQUENCE [LARGE SCALE GENOMIC DNA]</scope>
    <source>
        <strain evidence="12">Daiwa-1</strain>
    </source>
</reference>
<feature type="compositionally biased region" description="Polar residues" evidence="9">
    <location>
        <begin position="37"/>
        <end position="46"/>
    </location>
</feature>
<evidence type="ECO:0000256" key="1">
    <source>
        <dbReference type="ARBA" id="ARBA00004285"/>
    </source>
</evidence>
<dbReference type="FunFam" id="2.30.30.40:FF:000220">
    <property type="entry name" value="FYN binding protein 2"/>
    <property type="match status" value="1"/>
</dbReference>
<reference evidence="11" key="4">
    <citation type="submission" date="2025-09" db="UniProtKB">
        <authorList>
            <consortium name="Ensembl"/>
        </authorList>
    </citation>
    <scope>IDENTIFICATION</scope>
</reference>
<dbReference type="GO" id="GO:0001772">
    <property type="term" value="C:immunological synapse"/>
    <property type="evidence" value="ECO:0007669"/>
    <property type="project" value="Ensembl"/>
</dbReference>
<reference evidence="12" key="1">
    <citation type="submission" date="2011-10" db="EMBL/GenBank/DDBJ databases">
        <authorList>
            <consortium name="Soft-shell Turtle Genome Consortium"/>
        </authorList>
    </citation>
    <scope>NUCLEOTIDE SEQUENCE [LARGE SCALE GENOMIC DNA]</scope>
    <source>
        <strain evidence="12">Daiwa-1</strain>
    </source>
</reference>
<dbReference type="InterPro" id="IPR029294">
    <property type="entry name" value="hSH3"/>
</dbReference>
<evidence type="ECO:0000256" key="5">
    <source>
        <dbReference type="ARBA" id="ARBA00060088"/>
    </source>
</evidence>
<evidence type="ECO:0000256" key="8">
    <source>
        <dbReference type="ARBA" id="ARBA00079345"/>
    </source>
</evidence>
<dbReference type="Gene3D" id="2.30.30.40">
    <property type="entry name" value="SH3 Domains"/>
    <property type="match status" value="1"/>
</dbReference>
<dbReference type="GO" id="GO:0007229">
    <property type="term" value="P:integrin-mediated signaling pathway"/>
    <property type="evidence" value="ECO:0007669"/>
    <property type="project" value="InterPro"/>
</dbReference>
<evidence type="ECO:0000256" key="3">
    <source>
        <dbReference type="ARBA" id="ARBA00022553"/>
    </source>
</evidence>
<evidence type="ECO:0000256" key="4">
    <source>
        <dbReference type="ARBA" id="ARBA00023136"/>
    </source>
</evidence>
<comment type="function">
    <text evidence="5">Adapter protein that plays a role in T-cell receptor (TCR)-mediated activation of signaling pathways. Required for T-cell activation and integrin-mediated T-cell adhesion in response to TCR stimulation.</text>
</comment>
<reference evidence="11" key="3">
    <citation type="submission" date="2025-08" db="UniProtKB">
        <authorList>
            <consortium name="Ensembl"/>
        </authorList>
    </citation>
    <scope>IDENTIFICATION</scope>
</reference>
<evidence type="ECO:0000313" key="12">
    <source>
        <dbReference type="Proteomes" id="UP000007267"/>
    </source>
</evidence>
<evidence type="ECO:0000256" key="6">
    <source>
        <dbReference type="ARBA" id="ARBA00062840"/>
    </source>
</evidence>
<keyword evidence="3" id="KW-0597">Phosphoprotein</keyword>
<dbReference type="PANTHER" id="PTHR16830">
    <property type="entry name" value="SH2 CONTAINING ADAPTOR PRAM-1 RELATED"/>
    <property type="match status" value="1"/>
</dbReference>
<keyword evidence="4" id="KW-0472">Membrane</keyword>
<dbReference type="HOGENOM" id="CLU_023222_0_0_1"/>
<comment type="subunit">
    <text evidence="6">Interacts with SKAP1, LCK and FYN. The phosphorylated form interacts with LCP2.</text>
</comment>
<dbReference type="GO" id="GO:0072659">
    <property type="term" value="P:protein localization to plasma membrane"/>
    <property type="evidence" value="ECO:0007669"/>
    <property type="project" value="TreeGrafter"/>
</dbReference>
<dbReference type="Proteomes" id="UP000007267">
    <property type="component" value="Unassembled WGS sequence"/>
</dbReference>
<dbReference type="PANTHER" id="PTHR16830:SF1">
    <property type="entry name" value="FYN-BINDING PROTEIN 2"/>
    <property type="match status" value="1"/>
</dbReference>
<dbReference type="OMA" id="KPWKNFP"/>
<feature type="region of interest" description="Disordered" evidence="9">
    <location>
        <begin position="201"/>
        <end position="254"/>
    </location>
</feature>
<dbReference type="GO" id="GO:0045121">
    <property type="term" value="C:membrane raft"/>
    <property type="evidence" value="ECO:0007669"/>
    <property type="project" value="UniProtKB-SubCell"/>
</dbReference>
<organism evidence="11 12">
    <name type="scientific">Pelodiscus sinensis</name>
    <name type="common">Chinese softshell turtle</name>
    <name type="synonym">Trionyx sinensis</name>
    <dbReference type="NCBI Taxonomy" id="13735"/>
    <lineage>
        <taxon>Eukaryota</taxon>
        <taxon>Metazoa</taxon>
        <taxon>Chordata</taxon>
        <taxon>Craniata</taxon>
        <taxon>Vertebrata</taxon>
        <taxon>Euteleostomi</taxon>
        <taxon>Archelosauria</taxon>
        <taxon>Testudinata</taxon>
        <taxon>Testudines</taxon>
        <taxon>Cryptodira</taxon>
        <taxon>Trionychia</taxon>
        <taxon>Trionychidae</taxon>
        <taxon>Pelodiscus</taxon>
    </lineage>
</organism>
<name>K7F773_PELSI</name>
<dbReference type="SUPFAM" id="SSF50044">
    <property type="entry name" value="SH3-domain"/>
    <property type="match status" value="1"/>
</dbReference>
<feature type="domain" description="Helically-extended SH3" evidence="10">
    <location>
        <begin position="647"/>
        <end position="714"/>
    </location>
</feature>
<protein>
    <recommendedName>
        <fullName evidence="7">FYN-binding protein 2</fullName>
    </recommendedName>
    <alternativeName>
        <fullName evidence="8">Activation-dependent, raft-recruited ADAP-like phosphoprotein</fullName>
    </alternativeName>
</protein>
<dbReference type="eggNOG" id="ENOG502RXZD">
    <property type="taxonomic scope" value="Eukaryota"/>
</dbReference>
<dbReference type="EMBL" id="AGCU01155443">
    <property type="status" value="NOT_ANNOTATED_CDS"/>
    <property type="molecule type" value="Genomic_DNA"/>
</dbReference>
<accession>K7F773</accession>
<dbReference type="InterPro" id="IPR036028">
    <property type="entry name" value="SH3-like_dom_sf"/>
</dbReference>